<keyword evidence="2 5" id="KW-0436">Ligase</keyword>
<dbReference type="InterPro" id="IPR025110">
    <property type="entry name" value="AMP-bd_C"/>
</dbReference>
<dbReference type="PANTHER" id="PTHR43201:SF5">
    <property type="entry name" value="MEDIUM-CHAIN ACYL-COA LIGASE ACSF2, MITOCHONDRIAL"/>
    <property type="match status" value="1"/>
</dbReference>
<keyword evidence="6" id="KW-1185">Reference proteome</keyword>
<dbReference type="SUPFAM" id="SSF56801">
    <property type="entry name" value="Acetyl-CoA synthetase-like"/>
    <property type="match status" value="1"/>
</dbReference>
<dbReference type="Pfam" id="PF00501">
    <property type="entry name" value="AMP-binding"/>
    <property type="match status" value="1"/>
</dbReference>
<evidence type="ECO:0000259" key="3">
    <source>
        <dbReference type="Pfam" id="PF00501"/>
    </source>
</evidence>
<evidence type="ECO:0000256" key="1">
    <source>
        <dbReference type="ARBA" id="ARBA00006432"/>
    </source>
</evidence>
<dbReference type="Proteomes" id="UP001501237">
    <property type="component" value="Unassembled WGS sequence"/>
</dbReference>
<dbReference type="InterPro" id="IPR045851">
    <property type="entry name" value="AMP-bd_C_sf"/>
</dbReference>
<dbReference type="Pfam" id="PF13193">
    <property type="entry name" value="AMP-binding_C"/>
    <property type="match status" value="1"/>
</dbReference>
<reference evidence="6" key="1">
    <citation type="journal article" date="2019" name="Int. J. Syst. Evol. Microbiol.">
        <title>The Global Catalogue of Microorganisms (GCM) 10K type strain sequencing project: providing services to taxonomists for standard genome sequencing and annotation.</title>
        <authorList>
            <consortium name="The Broad Institute Genomics Platform"/>
            <consortium name="The Broad Institute Genome Sequencing Center for Infectious Disease"/>
            <person name="Wu L."/>
            <person name="Ma J."/>
        </authorList>
    </citation>
    <scope>NUCLEOTIDE SEQUENCE [LARGE SCALE GENOMIC DNA]</scope>
    <source>
        <strain evidence="6">JCM 9377</strain>
    </source>
</reference>
<evidence type="ECO:0000313" key="5">
    <source>
        <dbReference type="EMBL" id="GAA3209788.1"/>
    </source>
</evidence>
<accession>A0ABP6Q876</accession>
<comment type="caution">
    <text evidence="5">The sequence shown here is derived from an EMBL/GenBank/DDBJ whole genome shotgun (WGS) entry which is preliminary data.</text>
</comment>
<proteinExistence type="inferred from homology"/>
<feature type="domain" description="AMP-dependent synthetase/ligase" evidence="3">
    <location>
        <begin position="17"/>
        <end position="364"/>
    </location>
</feature>
<dbReference type="PANTHER" id="PTHR43201">
    <property type="entry name" value="ACYL-COA SYNTHETASE"/>
    <property type="match status" value="1"/>
</dbReference>
<sequence length="510" mass="53908">MIQEEPPGPDGLWGLVRRAARLRPDAVVLADDHGRSLSALAFHDEAERAAAGLWELGVRPGEVVSWQLPTVLEAAVLLAACARLGAVQNPVVPILREREVGFIAGQVGPRLLVVPERWQGFEHGAMARRLVPRTLVLDLGKPPSGPGIRLPAGDLGVLPGPPADPAACRWIYYSSGTTADPKGVRHCDAGLIAAALGAIEHQQRNPADVSPVAWPFAHIGGVSLLASVLTAGGRLVFFDAFDPQAGPGRMAAHRPTILGSATPFFQAFIAAQRRHGDRPLFPALRVCLSGGAAVPETVNREVADVLGVPGVFAAWGLTEFPIATSETPADPGAGTTVGRPTPGVSVRVVDGELRLKGPQCFLGYVDPALDADAFDEDGWFRTGDLGHVGGDGRVRISGRLKDVIIRNAENVSALDVENVVLRHPAVTDAAVVGVPDPRTGERVCAVVVLRSGHELTLADLSAHCLAEGLARYKTPERLVVTTLLPHNPMGKILKHELRARLTAESDAQNI</sequence>
<protein>
    <submittedName>
        <fullName evidence="5">Cyclohexanecarboxylate-CoA ligase</fullName>
    </submittedName>
</protein>
<organism evidence="5 6">
    <name type="scientific">Actinocorallia longicatena</name>
    <dbReference type="NCBI Taxonomy" id="111803"/>
    <lineage>
        <taxon>Bacteria</taxon>
        <taxon>Bacillati</taxon>
        <taxon>Actinomycetota</taxon>
        <taxon>Actinomycetes</taxon>
        <taxon>Streptosporangiales</taxon>
        <taxon>Thermomonosporaceae</taxon>
        <taxon>Actinocorallia</taxon>
    </lineage>
</organism>
<dbReference type="InterPro" id="IPR042099">
    <property type="entry name" value="ANL_N_sf"/>
</dbReference>
<dbReference type="Gene3D" id="3.40.50.12780">
    <property type="entry name" value="N-terminal domain of ligase-like"/>
    <property type="match status" value="1"/>
</dbReference>
<dbReference type="GO" id="GO:0016874">
    <property type="term" value="F:ligase activity"/>
    <property type="evidence" value="ECO:0007669"/>
    <property type="project" value="UniProtKB-KW"/>
</dbReference>
<dbReference type="EMBL" id="BAAAUV010000006">
    <property type="protein sequence ID" value="GAA3209788.1"/>
    <property type="molecule type" value="Genomic_DNA"/>
</dbReference>
<dbReference type="InterPro" id="IPR000873">
    <property type="entry name" value="AMP-dep_synth/lig_dom"/>
</dbReference>
<name>A0ABP6Q876_9ACTN</name>
<gene>
    <name evidence="5" type="ORF">GCM10010468_27370</name>
</gene>
<evidence type="ECO:0000259" key="4">
    <source>
        <dbReference type="Pfam" id="PF13193"/>
    </source>
</evidence>
<evidence type="ECO:0000256" key="2">
    <source>
        <dbReference type="ARBA" id="ARBA00022598"/>
    </source>
</evidence>
<dbReference type="Gene3D" id="3.30.300.30">
    <property type="match status" value="1"/>
</dbReference>
<evidence type="ECO:0000313" key="6">
    <source>
        <dbReference type="Proteomes" id="UP001501237"/>
    </source>
</evidence>
<comment type="similarity">
    <text evidence="1">Belongs to the ATP-dependent AMP-binding enzyme family.</text>
</comment>
<feature type="domain" description="AMP-binding enzyme C-terminal" evidence="4">
    <location>
        <begin position="416"/>
        <end position="491"/>
    </location>
</feature>